<dbReference type="AlphaFoldDB" id="A0A1I2ID75"/>
<evidence type="ECO:0000313" key="1">
    <source>
        <dbReference type="EMBL" id="SFF39580.1"/>
    </source>
</evidence>
<proteinExistence type="predicted"/>
<evidence type="ECO:0000313" key="2">
    <source>
        <dbReference type="Proteomes" id="UP000199400"/>
    </source>
</evidence>
<reference evidence="2" key="1">
    <citation type="submission" date="2016-10" db="EMBL/GenBank/DDBJ databases">
        <authorList>
            <person name="Varghese N."/>
            <person name="Submissions S."/>
        </authorList>
    </citation>
    <scope>NUCLEOTIDE SEQUENCE [LARGE SCALE GENOMIC DNA]</scope>
    <source>
        <strain evidence="2">ATCC 25963</strain>
    </source>
</reference>
<keyword evidence="2" id="KW-1185">Reference proteome</keyword>
<dbReference type="Proteomes" id="UP000199400">
    <property type="component" value="Unassembled WGS sequence"/>
</dbReference>
<gene>
    <name evidence="1" type="ORF">SAMN02745121_08577</name>
</gene>
<protein>
    <submittedName>
        <fullName evidence="1">Uncharacterized protein</fullName>
    </submittedName>
</protein>
<sequence length="113" mass="12693">MNFPTPEDLEPDTPYFCDRDEILALYNRFCEAKKQKASSVAKTVKGWFYSEAKKCGWDGVHFVTNTKARTKYVGCVMWKMSTAPKPPAPETSSAKTPPKRIIKITIEDTGPGD</sequence>
<organism evidence="1 2">
    <name type="scientific">Nannocystis exedens</name>
    <dbReference type="NCBI Taxonomy" id="54"/>
    <lineage>
        <taxon>Bacteria</taxon>
        <taxon>Pseudomonadati</taxon>
        <taxon>Myxococcota</taxon>
        <taxon>Polyangia</taxon>
        <taxon>Nannocystales</taxon>
        <taxon>Nannocystaceae</taxon>
        <taxon>Nannocystis</taxon>
    </lineage>
</organism>
<name>A0A1I2ID75_9BACT</name>
<dbReference type="RefSeq" id="WP_143141464.1">
    <property type="nucleotide sequence ID" value="NZ_FOMX01000061.1"/>
</dbReference>
<accession>A0A1I2ID75</accession>
<dbReference type="EMBL" id="FOMX01000061">
    <property type="protein sequence ID" value="SFF39580.1"/>
    <property type="molecule type" value="Genomic_DNA"/>
</dbReference>